<evidence type="ECO:0000313" key="18">
    <source>
        <dbReference type="EMBL" id="ESQ53677.1"/>
    </source>
</evidence>
<dbReference type="InterPro" id="IPR002553">
    <property type="entry name" value="Clathrin/coatomer_adapt-like_N"/>
</dbReference>
<keyword evidence="10 13" id="KW-0472">Membrane</keyword>
<dbReference type="FunFam" id="2.60.40.1480:FF:000002">
    <property type="entry name" value="Coatomer subunit gamma"/>
    <property type="match status" value="1"/>
</dbReference>
<evidence type="ECO:0000256" key="3">
    <source>
        <dbReference type="ARBA" id="ARBA00011775"/>
    </source>
</evidence>
<dbReference type="InterPro" id="IPR037067">
    <property type="entry name" value="Coatomer_gsu_app_sf"/>
</dbReference>
<dbReference type="OrthoDB" id="1074925at2759"/>
<dbReference type="GO" id="GO:0000139">
    <property type="term" value="C:Golgi membrane"/>
    <property type="evidence" value="ECO:0007669"/>
    <property type="project" value="UniProtKB-SubCell"/>
</dbReference>
<evidence type="ECO:0000256" key="11">
    <source>
        <dbReference type="ARBA" id="ARBA00023329"/>
    </source>
</evidence>
<dbReference type="GO" id="GO:0005793">
    <property type="term" value="C:endoplasmic reticulum-Golgi intermediate compartment"/>
    <property type="evidence" value="ECO:0007669"/>
    <property type="project" value="TreeGrafter"/>
</dbReference>
<keyword evidence="8 13" id="KW-0653">Protein transport</keyword>
<dbReference type="InterPro" id="IPR032154">
    <property type="entry name" value="Coatomer_g_Cpla"/>
</dbReference>
<dbReference type="GO" id="GO:0005198">
    <property type="term" value="F:structural molecule activity"/>
    <property type="evidence" value="ECO:0007669"/>
    <property type="project" value="InterPro"/>
</dbReference>
<dbReference type="InterPro" id="IPR012295">
    <property type="entry name" value="TBP_dom_sf"/>
</dbReference>
<dbReference type="PIRSF" id="PIRSF037093">
    <property type="entry name" value="Coatomer_gamma_subunit"/>
    <property type="match status" value="1"/>
</dbReference>
<evidence type="ECO:0000256" key="2">
    <source>
        <dbReference type="ARBA" id="ARBA00010720"/>
    </source>
</evidence>
<dbReference type="GO" id="GO:0006888">
    <property type="term" value="P:endoplasmic reticulum to Golgi vesicle-mediated transport"/>
    <property type="evidence" value="ECO:0007669"/>
    <property type="project" value="TreeGrafter"/>
</dbReference>
<evidence type="ECO:0000259" key="15">
    <source>
        <dbReference type="Pfam" id="PF01602"/>
    </source>
</evidence>
<dbReference type="Proteomes" id="UP000030689">
    <property type="component" value="Unassembled WGS sequence"/>
</dbReference>
<dbReference type="Pfam" id="PF01602">
    <property type="entry name" value="Adaptin_N"/>
    <property type="match status" value="1"/>
</dbReference>
<dbReference type="InterPro" id="IPR013040">
    <property type="entry name" value="Coatomer_gsu_app_Ig-like_dom"/>
</dbReference>
<keyword evidence="5 13" id="KW-0963">Cytoplasm</keyword>
<dbReference type="FunFam" id="1.25.10.10:FF:000078">
    <property type="entry name" value="Coatomer subunit gamma"/>
    <property type="match status" value="1"/>
</dbReference>
<evidence type="ECO:0000256" key="13">
    <source>
        <dbReference type="PIRNR" id="PIRNR037093"/>
    </source>
</evidence>
<dbReference type="Gene3D" id="2.60.40.1480">
    <property type="entry name" value="Coatomer, gamma subunit, appendage domain"/>
    <property type="match status" value="1"/>
</dbReference>
<evidence type="ECO:0000256" key="5">
    <source>
        <dbReference type="ARBA" id="ARBA00022490"/>
    </source>
</evidence>
<dbReference type="InterPro" id="IPR017106">
    <property type="entry name" value="Coatomer_gsu"/>
</dbReference>
<keyword evidence="9 13" id="KW-0333">Golgi apparatus</keyword>
<keyword evidence="11 13" id="KW-0968">Cytoplasmic vesicle</keyword>
<keyword evidence="4 13" id="KW-0813">Transport</keyword>
<proteinExistence type="inferred from homology"/>
<dbReference type="Pfam" id="PF08752">
    <property type="entry name" value="COP-gamma_platf"/>
    <property type="match status" value="1"/>
</dbReference>
<protein>
    <recommendedName>
        <fullName evidence="13">Coatomer subunit gamma</fullName>
    </recommendedName>
</protein>
<feature type="domain" description="Clathrin/coatomer adaptor adaptin-like N-terminal" evidence="15">
    <location>
        <begin position="27"/>
        <end position="540"/>
    </location>
</feature>
<dbReference type="SUPFAM" id="SSF55711">
    <property type="entry name" value="Subdomain of clathrin and coatomer appendage domain"/>
    <property type="match status" value="1"/>
</dbReference>
<evidence type="ECO:0000259" key="17">
    <source>
        <dbReference type="Pfam" id="PF16381"/>
    </source>
</evidence>
<comment type="function">
    <text evidence="12 13">The coatomer is a cytosolic protein complex that binds to dilysine motifs and reversibly associates with Golgi non-clathrin-coated vesicles, which further mediate biosynthetic protein transport from the ER, via the Golgi up to the trans Golgi network. Coatomer complex is required for budding from Golgi membranes, and is essential for the retrograde Golgi-to-ER transport of dilysine-tagged proteins.</text>
</comment>
<dbReference type="Gene3D" id="1.25.10.10">
    <property type="entry name" value="Leucine-rich Repeat Variant"/>
    <property type="match status" value="2"/>
</dbReference>
<dbReference type="Gene3D" id="3.30.310.10">
    <property type="entry name" value="TATA-Binding Protein"/>
    <property type="match status" value="1"/>
</dbReference>
<evidence type="ECO:0000256" key="9">
    <source>
        <dbReference type="ARBA" id="ARBA00023034"/>
    </source>
</evidence>
<evidence type="ECO:0000256" key="4">
    <source>
        <dbReference type="ARBA" id="ARBA00022448"/>
    </source>
</evidence>
<dbReference type="PANTHER" id="PTHR10261:SF0">
    <property type="entry name" value="COATOMER SUBUNIT GAMMA-2"/>
    <property type="match status" value="1"/>
</dbReference>
<dbReference type="InterPro" id="IPR016024">
    <property type="entry name" value="ARM-type_fold"/>
</dbReference>
<keyword evidence="19" id="KW-1185">Reference proteome</keyword>
<feature type="domain" description="Coatomer subunit gamma C-terminal" evidence="17">
    <location>
        <begin position="769"/>
        <end position="883"/>
    </location>
</feature>
<gene>
    <name evidence="18" type="ORF">EUTSA_v10024368mg</name>
</gene>
<evidence type="ECO:0000259" key="16">
    <source>
        <dbReference type="Pfam" id="PF08752"/>
    </source>
</evidence>
<dbReference type="GO" id="GO:0030126">
    <property type="term" value="C:COPI vesicle coat"/>
    <property type="evidence" value="ECO:0007669"/>
    <property type="project" value="InterPro"/>
</dbReference>
<evidence type="ECO:0000256" key="1">
    <source>
        <dbReference type="ARBA" id="ARBA00004255"/>
    </source>
</evidence>
<dbReference type="InterPro" id="IPR009028">
    <property type="entry name" value="Coatomer/calthrin_app_sub_C"/>
</dbReference>
<keyword evidence="6" id="KW-0677">Repeat</keyword>
<dbReference type="GO" id="GO:0005783">
    <property type="term" value="C:endoplasmic reticulum"/>
    <property type="evidence" value="ECO:0007669"/>
    <property type="project" value="TreeGrafter"/>
</dbReference>
<dbReference type="InterPro" id="IPR011989">
    <property type="entry name" value="ARM-like"/>
</dbReference>
<dbReference type="InterPro" id="IPR013041">
    <property type="entry name" value="Clathrin_app_Ig-like_sf"/>
</dbReference>
<evidence type="ECO:0000256" key="10">
    <source>
        <dbReference type="ARBA" id="ARBA00023136"/>
    </source>
</evidence>
<comment type="similarity">
    <text evidence="2 13">Belongs to the COPG family.</text>
</comment>
<dbReference type="SUPFAM" id="SSF48371">
    <property type="entry name" value="ARM repeat"/>
    <property type="match status" value="1"/>
</dbReference>
<dbReference type="AlphaFoldDB" id="V4MEL2"/>
<dbReference type="eggNOG" id="KOG1078">
    <property type="taxonomic scope" value="Eukaryota"/>
</dbReference>
<keyword evidence="7 13" id="KW-0931">ER-Golgi transport</keyword>
<dbReference type="FunFam" id="3.30.310.10:FF:000011">
    <property type="entry name" value="Coatomer subunit gamma"/>
    <property type="match status" value="1"/>
</dbReference>
<evidence type="ECO:0000256" key="6">
    <source>
        <dbReference type="ARBA" id="ARBA00022737"/>
    </source>
</evidence>
<feature type="region of interest" description="Disordered" evidence="14">
    <location>
        <begin position="591"/>
        <end position="614"/>
    </location>
</feature>
<dbReference type="GO" id="GO:0006886">
    <property type="term" value="P:intracellular protein transport"/>
    <property type="evidence" value="ECO:0007669"/>
    <property type="project" value="InterPro"/>
</dbReference>
<dbReference type="EMBL" id="KI517384">
    <property type="protein sequence ID" value="ESQ53677.1"/>
    <property type="molecule type" value="Genomic_DNA"/>
</dbReference>
<dbReference type="Pfam" id="PF16381">
    <property type="entry name" value="Coatomer_g_Cpla"/>
    <property type="match status" value="1"/>
</dbReference>
<evidence type="ECO:0000256" key="12">
    <source>
        <dbReference type="ARBA" id="ARBA00025536"/>
    </source>
</evidence>
<reference evidence="18 19" key="1">
    <citation type="journal article" date="2013" name="Front. Plant Sci.">
        <title>The Reference Genome of the Halophytic Plant Eutrema salsugineum.</title>
        <authorList>
            <person name="Yang R."/>
            <person name="Jarvis D.E."/>
            <person name="Chen H."/>
            <person name="Beilstein M.A."/>
            <person name="Grimwood J."/>
            <person name="Jenkins J."/>
            <person name="Shu S."/>
            <person name="Prochnik S."/>
            <person name="Xin M."/>
            <person name="Ma C."/>
            <person name="Schmutz J."/>
            <person name="Wing R.A."/>
            <person name="Mitchell-Olds T."/>
            <person name="Schumaker K.S."/>
            <person name="Wang X."/>
        </authorList>
    </citation>
    <scope>NUCLEOTIDE SEQUENCE [LARGE SCALE GENOMIC DNA]</scope>
</reference>
<organism evidence="18 19">
    <name type="scientific">Eutrema salsugineum</name>
    <name type="common">Saltwater cress</name>
    <name type="synonym">Sisymbrium salsugineum</name>
    <dbReference type="NCBI Taxonomy" id="72664"/>
    <lineage>
        <taxon>Eukaryota</taxon>
        <taxon>Viridiplantae</taxon>
        <taxon>Streptophyta</taxon>
        <taxon>Embryophyta</taxon>
        <taxon>Tracheophyta</taxon>
        <taxon>Spermatophyta</taxon>
        <taxon>Magnoliopsida</taxon>
        <taxon>eudicotyledons</taxon>
        <taxon>Gunneridae</taxon>
        <taxon>Pentapetalae</taxon>
        <taxon>rosids</taxon>
        <taxon>malvids</taxon>
        <taxon>Brassicales</taxon>
        <taxon>Brassicaceae</taxon>
        <taxon>Eutremeae</taxon>
        <taxon>Eutrema</taxon>
    </lineage>
</organism>
<name>V4MEL2_EUTSA</name>
<dbReference type="OMA" id="DMANHGQ"/>
<accession>V4MEL2</accession>
<dbReference type="FunFam" id="1.25.10.10:FF:000071">
    <property type="entry name" value="Coatomer subunit gamma"/>
    <property type="match status" value="1"/>
</dbReference>
<evidence type="ECO:0000256" key="8">
    <source>
        <dbReference type="ARBA" id="ARBA00022927"/>
    </source>
</evidence>
<dbReference type="SUPFAM" id="SSF49348">
    <property type="entry name" value="Clathrin adaptor appendage domain"/>
    <property type="match status" value="1"/>
</dbReference>
<dbReference type="Gramene" id="ESQ53677">
    <property type="protein sequence ID" value="ESQ53677"/>
    <property type="gene ID" value="EUTSA_v10024368mg"/>
</dbReference>
<dbReference type="STRING" id="72664.V4MEL2"/>
<dbReference type="GO" id="GO:0009306">
    <property type="term" value="P:protein secretion"/>
    <property type="evidence" value="ECO:0007669"/>
    <property type="project" value="TreeGrafter"/>
</dbReference>
<dbReference type="KEGG" id="eus:EUTSA_v10024368mg"/>
<dbReference type="PANTHER" id="PTHR10261">
    <property type="entry name" value="COATOMER SUBUNIT GAMMA"/>
    <property type="match status" value="1"/>
</dbReference>
<feature type="compositionally biased region" description="Basic and acidic residues" evidence="14">
    <location>
        <begin position="591"/>
        <end position="600"/>
    </location>
</feature>
<feature type="domain" description="Coatomer gamma subunit appendage Ig-like subdomain" evidence="16">
    <location>
        <begin position="622"/>
        <end position="766"/>
    </location>
</feature>
<evidence type="ECO:0000313" key="19">
    <source>
        <dbReference type="Proteomes" id="UP000030689"/>
    </source>
</evidence>
<evidence type="ECO:0000256" key="14">
    <source>
        <dbReference type="SAM" id="MobiDB-lite"/>
    </source>
</evidence>
<evidence type="ECO:0000256" key="7">
    <source>
        <dbReference type="ARBA" id="ARBA00022892"/>
    </source>
</evidence>
<sequence length="886" mass="98632">MAQPFVKKDDDHDDELEYSPFMGIEKGAVLQEARVFNDPQVDPRRCSQVITKLLYLLNQGESFTKVEATEVFFSVTKLFQSKDTGLRRMVYLIIKELSPSSDEVIIVTSSLMKDMNSKIDMYRANAIRVLCRIIDGTLLTQIERYLKQAIVDKNPVVSSAALVSGLHLLKTNPEIVKRWSNEVQEGIQSRSALVQFHALALLHQIRQNDRLAVSKLVVSLTRGSVRSPLAQCLLIRYTSQVIRDMSNHGQSGERPFYEFLESCLRHKAEMVILEAARAITELDGVTSRELTPAITVLQLFLSSPRPVLRFAAVRTLNKVAMTHPMAVTNCNIDMESLISDQNRSIATLAITTLLKTGNESSVERLMKQITNFMSDIADEFKIVVVEAIRSLCVKFPLKYRSLMTFLSNILREEGGFEYKRAIVDSIVTIIRDIPDAKESGLLHLCEFIEDCEFTYLSTQILHFLGIEGPNTSDPSKYIRYIYNRVHLENATVRAAAVSTLAKFGFMVESLKPRITILLKRCIYDSDDEVRDRATLFLSVLGGDGTVDTDEDSKEFLFGSLDVPLVNMETSLKNYDPSEEAFDINSVPKEVKSQPLAEKKAQGKKPTGLGAPPAAPAPGFDGYERLLSSIPEFAAFGKLFKSSSPVELTEAETEYAVNVVKHIFDNHVVFQYNCTNTIEEQLLERVNVIVDASEAEEFSEVTSKALNSLPYDSPGQTFVAFEKPAGVPAVGKFSNTLTFVVKEVDPSTGEAEDDGVEDEYQLEDLEVVAADYMMKVLVSNFRNAWESMDEEDEHVDEYGLGQRESLGEAIKAVIDLLGMQPCEGTETVPSNARSHTCLLSGVYIGNVKVLVRAQFGMDSSKEIAMKLAVRAEDVSVAEAIHEIVASG</sequence>
<comment type="subunit">
    <text evidence="3">Oligomeric complex that consists of at least the alpha, beta, beta', gamma, delta, epsilon and zeta subunits.</text>
</comment>
<dbReference type="GO" id="GO:0006891">
    <property type="term" value="P:intra-Golgi vesicle-mediated transport"/>
    <property type="evidence" value="ECO:0007669"/>
    <property type="project" value="TreeGrafter"/>
</dbReference>
<comment type="subcellular location">
    <subcellularLocation>
        <location evidence="13">Cytoplasm</location>
    </subcellularLocation>
    <subcellularLocation>
        <location evidence="1 13">Golgi apparatus membrane</location>
        <topology evidence="1 13">Peripheral membrane protein</topology>
        <orientation evidence="1 13">Cytoplasmic side</orientation>
    </subcellularLocation>
    <subcellularLocation>
        <location evidence="13">Cytoplasmic vesicle</location>
        <location evidence="13">COPI-coated vesicle membrane</location>
        <topology evidence="13">Peripheral membrane protein</topology>
        <orientation evidence="13">Cytoplasmic side</orientation>
    </subcellularLocation>
</comment>